<dbReference type="PROSITE" id="PS51318">
    <property type="entry name" value="TAT"/>
    <property type="match status" value="1"/>
</dbReference>
<dbReference type="Gene3D" id="3.40.190.10">
    <property type="entry name" value="Periplasmic binding protein-like II"/>
    <property type="match status" value="1"/>
</dbReference>
<evidence type="ECO:0000313" key="3">
    <source>
        <dbReference type="Proteomes" id="UP000183413"/>
    </source>
</evidence>
<dbReference type="InterPro" id="IPR039424">
    <property type="entry name" value="SBP_5"/>
</dbReference>
<dbReference type="AlphaFoldDB" id="A0A1I5HHG0"/>
<dbReference type="STRING" id="1993.SAMN04489713_106213"/>
<dbReference type="InterPro" id="IPR006311">
    <property type="entry name" value="TAT_signal"/>
</dbReference>
<keyword evidence="3" id="KW-1185">Reference proteome</keyword>
<protein>
    <submittedName>
        <fullName evidence="2">Peptide/nickel transport system substrate-binding protein</fullName>
    </submittedName>
</protein>
<reference evidence="2 3" key="1">
    <citation type="submission" date="2016-10" db="EMBL/GenBank/DDBJ databases">
        <authorList>
            <person name="de Groot N.N."/>
        </authorList>
    </citation>
    <scope>NUCLEOTIDE SEQUENCE [LARGE SCALE GENOMIC DNA]</scope>
    <source>
        <strain evidence="2 3">DSM 43067</strain>
    </source>
</reference>
<dbReference type="Proteomes" id="UP000183413">
    <property type="component" value="Unassembled WGS sequence"/>
</dbReference>
<dbReference type="PIRSF" id="PIRSF002741">
    <property type="entry name" value="MppA"/>
    <property type="match status" value="1"/>
</dbReference>
<dbReference type="InParanoid" id="A0A1I5HHG0"/>
<dbReference type="Pfam" id="PF00496">
    <property type="entry name" value="SBP_bac_5"/>
    <property type="match status" value="1"/>
</dbReference>
<dbReference type="GO" id="GO:0043190">
    <property type="term" value="C:ATP-binding cassette (ABC) transporter complex"/>
    <property type="evidence" value="ECO:0007669"/>
    <property type="project" value="InterPro"/>
</dbReference>
<dbReference type="PANTHER" id="PTHR30290">
    <property type="entry name" value="PERIPLASMIC BINDING COMPONENT OF ABC TRANSPORTER"/>
    <property type="match status" value="1"/>
</dbReference>
<dbReference type="GO" id="GO:0042597">
    <property type="term" value="C:periplasmic space"/>
    <property type="evidence" value="ECO:0007669"/>
    <property type="project" value="UniProtKB-ARBA"/>
</dbReference>
<dbReference type="GO" id="GO:0015833">
    <property type="term" value="P:peptide transport"/>
    <property type="evidence" value="ECO:0007669"/>
    <property type="project" value="TreeGrafter"/>
</dbReference>
<dbReference type="Gene3D" id="3.10.105.10">
    <property type="entry name" value="Dipeptide-binding Protein, Domain 3"/>
    <property type="match status" value="1"/>
</dbReference>
<accession>A0A1I5HHG0</accession>
<name>A0A1I5HHG0_9ACTN</name>
<dbReference type="eggNOG" id="COG0747">
    <property type="taxonomic scope" value="Bacteria"/>
</dbReference>
<dbReference type="GO" id="GO:1904680">
    <property type="term" value="F:peptide transmembrane transporter activity"/>
    <property type="evidence" value="ECO:0007669"/>
    <property type="project" value="TreeGrafter"/>
</dbReference>
<feature type="domain" description="Solute-binding protein family 5" evidence="1">
    <location>
        <begin position="81"/>
        <end position="425"/>
    </location>
</feature>
<proteinExistence type="predicted"/>
<sequence length="505" mass="54728">MDVRRREFLALAGLAASAVALGGCGRPGGAGAAPGGSLRAAFGQPVTDLDPYNAGTAVDEASLIVKRLVFDTLVRYDGERLAPGLATSWRRADETTWVFELRPGVRFHDGSPLTARDVVACLERTKAVKSAQSALWATVKSARADGDHRVTFVTDGPMGTLPVNLTLLFIVPARLVADPAQKRRPVGSGPFRVTGFTPSTAVELARFDGYWGGRAGLPGISMPFIAEASSAITALRNGDVDLLWPVPSDQLAEVRGERGVRVETVPSWTYYLTWFNCGRRPFTDPRVRRAMWQALDLEEIVGRLFGAGAERMRAPIPSTVFGHAGQRPYGHDPDAARGALRDAGLGDGFETTMMWFDATGPLARELAQSMISAWDEVGVKVTPQSIEKAQWLQRLNSLDWDMELQTNTVTTGDAAFTLGRLYTSKADRMGYRNPALDKVLAEAGQSADPKRREELYAQACETIWDDAVGIFPATLTTAYGLRSEITGFTPAANNQPDLSTVRRTP</sequence>
<evidence type="ECO:0000313" key="2">
    <source>
        <dbReference type="EMBL" id="SFO47396.1"/>
    </source>
</evidence>
<evidence type="ECO:0000259" key="1">
    <source>
        <dbReference type="Pfam" id="PF00496"/>
    </source>
</evidence>
<dbReference type="SUPFAM" id="SSF53850">
    <property type="entry name" value="Periplasmic binding protein-like II"/>
    <property type="match status" value="1"/>
</dbReference>
<dbReference type="InterPro" id="IPR030678">
    <property type="entry name" value="Peptide/Ni-bd"/>
</dbReference>
<dbReference type="PROSITE" id="PS51257">
    <property type="entry name" value="PROKAR_LIPOPROTEIN"/>
    <property type="match status" value="1"/>
</dbReference>
<dbReference type="RefSeq" id="WP_024935282.1">
    <property type="nucleotide sequence ID" value="NZ_FOVH01000006.1"/>
</dbReference>
<organism evidence="2 3">
    <name type="scientific">Actinomadura madurae</name>
    <dbReference type="NCBI Taxonomy" id="1993"/>
    <lineage>
        <taxon>Bacteria</taxon>
        <taxon>Bacillati</taxon>
        <taxon>Actinomycetota</taxon>
        <taxon>Actinomycetes</taxon>
        <taxon>Streptosporangiales</taxon>
        <taxon>Thermomonosporaceae</taxon>
        <taxon>Actinomadura</taxon>
    </lineage>
</organism>
<dbReference type="EMBL" id="FOVH01000006">
    <property type="protein sequence ID" value="SFO47396.1"/>
    <property type="molecule type" value="Genomic_DNA"/>
</dbReference>
<gene>
    <name evidence="2" type="ORF">SAMN04489713_106213</name>
</gene>
<dbReference type="InterPro" id="IPR000914">
    <property type="entry name" value="SBP_5_dom"/>
</dbReference>